<sequence length="837" mass="92071">MSSFIRKRVRGLLKNTFSNASTNHSNDEGHHHHKSSSSANHDIKATDFAEDNVIYERILTGRHGKKVEIPETYSGKTGLDLPVIHLAPLKKHVRSCFTGPDGGLTRVGQMRQQPICRMANLDDELSLSSYEEDPENDEGDGRTARLNVSGGGRLNPSHSMEALGFHPSDLAPCCSTDTFDWTTCNPQRSYGASISLYEKHPVTGMNAGTPIADVFGIISRENNAIIALADGVNWGEGARLAARCAIRGALDHLNAAVENNSFETTTDVFHCMLGAFHAGHSLILQEGGALTTLCVAFVAPIKNSDNYALCCANVGDSLCFIYNHVSGVREVTLASHDIGMNRDMRDAGGALGPVDGRNAQLHNLTCSMTFVQEDDIVFITSDGVSDNFDPVVGKFCVIKKDESEKENCEIIEEIAPKTSKAQFFNRNKTPQIDPIVSCIPQRQRCNATLPSVDAFERHELMLLRMADVIANGVNLKNHFFEDNSPYTEPHTPESGIGTPSSHNTVTSPRVSRRNSTTAAEVVKNLVSFAQQLSAGKRKTLEDPELYRQRTHSKTEEKLRRKMIRNMIMEMPGKLDHASVVAFKVGEFPDPEEEIDGRSSTAAADAETPIALDLKISRENSQSPNPISENLRNYEALNGNCISLFCKPSEFKSTGVTLIQEDFDRTEKHVFKLDLPPELEKEAELAQSPRRRATRSPYEEQPITVEEEISSPTRAGVIPRKKKKSHARGSLHRHTLGVDVAWLKRLVTNRQPSNENVFHPPLAAAHSSQMNSQTSVASPLTSTTSPPGSRHHRPSYAPPDAPTRPFSFKKFFMKPTKSESHCLPPTSSSSQLRSPNGG</sequence>
<dbReference type="Proteomes" id="UP000887580">
    <property type="component" value="Unplaced"/>
</dbReference>
<evidence type="ECO:0000313" key="1">
    <source>
        <dbReference type="Proteomes" id="UP000887580"/>
    </source>
</evidence>
<evidence type="ECO:0000313" key="2">
    <source>
        <dbReference type="WBParaSite" id="PS1159_v2.g23273.t1"/>
    </source>
</evidence>
<accession>A0AC35G2Y8</accession>
<organism evidence="1 2">
    <name type="scientific">Panagrolaimus sp. PS1159</name>
    <dbReference type="NCBI Taxonomy" id="55785"/>
    <lineage>
        <taxon>Eukaryota</taxon>
        <taxon>Metazoa</taxon>
        <taxon>Ecdysozoa</taxon>
        <taxon>Nematoda</taxon>
        <taxon>Chromadorea</taxon>
        <taxon>Rhabditida</taxon>
        <taxon>Tylenchina</taxon>
        <taxon>Panagrolaimomorpha</taxon>
        <taxon>Panagrolaimoidea</taxon>
        <taxon>Panagrolaimidae</taxon>
        <taxon>Panagrolaimus</taxon>
    </lineage>
</organism>
<name>A0AC35G2Y8_9BILA</name>
<protein>
    <submittedName>
        <fullName evidence="2">PPM-type phosphatase domain-containing protein</fullName>
    </submittedName>
</protein>
<proteinExistence type="predicted"/>
<dbReference type="WBParaSite" id="PS1159_v2.g23273.t1">
    <property type="protein sequence ID" value="PS1159_v2.g23273.t1"/>
    <property type="gene ID" value="PS1159_v2.g23273"/>
</dbReference>
<reference evidence="2" key="1">
    <citation type="submission" date="2022-11" db="UniProtKB">
        <authorList>
            <consortium name="WormBaseParasite"/>
        </authorList>
    </citation>
    <scope>IDENTIFICATION</scope>
</reference>